<proteinExistence type="predicted"/>
<comment type="caution">
    <text evidence="1">The sequence shown here is derived from an EMBL/GenBank/DDBJ whole genome shotgun (WGS) entry which is preliminary data.</text>
</comment>
<sequence>MRAREWARVPARMAETMQHHLQQIAGTLRPGSVKKAELTLREFALLVAAEDAAVSCVAELKRRHVERYRQWLLEQPATSGARCTGTPSATA</sequence>
<protein>
    <submittedName>
        <fullName evidence="1">Uncharacterized protein</fullName>
    </submittedName>
</protein>
<accession>A0A505DPL8</accession>
<dbReference type="Proteomes" id="UP000317378">
    <property type="component" value="Unassembled WGS sequence"/>
</dbReference>
<dbReference type="AlphaFoldDB" id="A0A505DPL8"/>
<name>A0A505DPL8_9ACTN</name>
<dbReference type="EMBL" id="VCHX02000059">
    <property type="protein sequence ID" value="TPQ23218.1"/>
    <property type="molecule type" value="Genomic_DNA"/>
</dbReference>
<organism evidence="1 2">
    <name type="scientific">Streptomyces sporangiiformans</name>
    <dbReference type="NCBI Taxonomy" id="2315329"/>
    <lineage>
        <taxon>Bacteria</taxon>
        <taxon>Bacillati</taxon>
        <taxon>Actinomycetota</taxon>
        <taxon>Actinomycetes</taxon>
        <taxon>Kitasatosporales</taxon>
        <taxon>Streptomycetaceae</taxon>
        <taxon>Streptomyces</taxon>
    </lineage>
</organism>
<keyword evidence="2" id="KW-1185">Reference proteome</keyword>
<evidence type="ECO:0000313" key="1">
    <source>
        <dbReference type="EMBL" id="TPQ23218.1"/>
    </source>
</evidence>
<gene>
    <name evidence="1" type="ORF">FGD71_005405</name>
</gene>
<reference evidence="1 2" key="1">
    <citation type="submission" date="2019-06" db="EMBL/GenBank/DDBJ databases">
        <title>Streptomyces sporangiiformans sp. nov., a novel actinomycete isolated from soil in Mount Song.</title>
        <authorList>
            <person name="Han L."/>
        </authorList>
    </citation>
    <scope>NUCLEOTIDE SEQUENCE [LARGE SCALE GENOMIC DNA]</scope>
    <source>
        <strain evidence="1 2">NEAU-SSA 1</strain>
    </source>
</reference>
<evidence type="ECO:0000313" key="2">
    <source>
        <dbReference type="Proteomes" id="UP000317378"/>
    </source>
</evidence>
<dbReference type="RefSeq" id="WP_140935833.1">
    <property type="nucleotide sequence ID" value="NZ_QXMJ01000059.1"/>
</dbReference>